<dbReference type="SUPFAM" id="SSF48403">
    <property type="entry name" value="Ankyrin repeat"/>
    <property type="match status" value="1"/>
</dbReference>
<dbReference type="PROSITE" id="PS50297">
    <property type="entry name" value="ANK_REP_REGION"/>
    <property type="match status" value="2"/>
</dbReference>
<dbReference type="OrthoDB" id="3639343at2759"/>
<dbReference type="PRINTS" id="PR01415">
    <property type="entry name" value="ANKYRIN"/>
</dbReference>
<name>A0A6A6BQ24_9PEZI</name>
<organism evidence="4 5">
    <name type="scientific">Aplosporella prunicola CBS 121167</name>
    <dbReference type="NCBI Taxonomy" id="1176127"/>
    <lineage>
        <taxon>Eukaryota</taxon>
        <taxon>Fungi</taxon>
        <taxon>Dikarya</taxon>
        <taxon>Ascomycota</taxon>
        <taxon>Pezizomycotina</taxon>
        <taxon>Dothideomycetes</taxon>
        <taxon>Dothideomycetes incertae sedis</taxon>
        <taxon>Botryosphaeriales</taxon>
        <taxon>Aplosporellaceae</taxon>
        <taxon>Aplosporella</taxon>
    </lineage>
</organism>
<evidence type="ECO:0000313" key="4">
    <source>
        <dbReference type="EMBL" id="KAF2145848.1"/>
    </source>
</evidence>
<protein>
    <submittedName>
        <fullName evidence="4">Uncharacterized protein</fullName>
    </submittedName>
</protein>
<dbReference type="Proteomes" id="UP000799438">
    <property type="component" value="Unassembled WGS sequence"/>
</dbReference>
<gene>
    <name evidence="4" type="ORF">K452DRAFT_284225</name>
</gene>
<dbReference type="InterPro" id="IPR050745">
    <property type="entry name" value="Multifunctional_regulatory"/>
</dbReference>
<dbReference type="InterPro" id="IPR036770">
    <property type="entry name" value="Ankyrin_rpt-contain_sf"/>
</dbReference>
<dbReference type="InterPro" id="IPR002110">
    <property type="entry name" value="Ankyrin_rpt"/>
</dbReference>
<accession>A0A6A6BQ24</accession>
<evidence type="ECO:0000256" key="1">
    <source>
        <dbReference type="ARBA" id="ARBA00022737"/>
    </source>
</evidence>
<dbReference type="Pfam" id="PF12796">
    <property type="entry name" value="Ank_2"/>
    <property type="match status" value="1"/>
</dbReference>
<proteinExistence type="predicted"/>
<evidence type="ECO:0000313" key="5">
    <source>
        <dbReference type="Proteomes" id="UP000799438"/>
    </source>
</evidence>
<keyword evidence="1" id="KW-0677">Repeat</keyword>
<dbReference type="SMART" id="SM00248">
    <property type="entry name" value="ANK"/>
    <property type="match status" value="4"/>
</dbReference>
<dbReference type="PANTHER" id="PTHR24189">
    <property type="entry name" value="MYOTROPHIN"/>
    <property type="match status" value="1"/>
</dbReference>
<keyword evidence="2 3" id="KW-0040">ANK repeat</keyword>
<feature type="repeat" description="ANK" evidence="3">
    <location>
        <begin position="210"/>
        <end position="242"/>
    </location>
</feature>
<dbReference type="AlphaFoldDB" id="A0A6A6BQ24"/>
<dbReference type="PROSITE" id="PS50088">
    <property type="entry name" value="ANK_REPEAT"/>
    <property type="match status" value="2"/>
</dbReference>
<sequence>MSSPRNPPTKTDVLQLSQTGPLEAALAARSACTDPPTLRQMAHCAAPAGQAPILQHCLSHGVQIDYLILSRALSSHSKPTLQALFSAGLDPNAHVQAHLGSVIDTAITLNLPNDIIAYLLQQGADPRSARERGGMPNLTTAACTGNATLLRLLLKHGEMVGGSRALHLAARAGELEVARVLLEEGGADVNEVAFAAEEARPRWWRSGDDEAGAPLHFSAAAGKTDVVVYLLKKGADVGTRDLKGRIARERAEESGYPEVGAALCGL</sequence>
<dbReference type="EMBL" id="ML995477">
    <property type="protein sequence ID" value="KAF2145848.1"/>
    <property type="molecule type" value="Genomic_DNA"/>
</dbReference>
<evidence type="ECO:0000256" key="3">
    <source>
        <dbReference type="PROSITE-ProRule" id="PRU00023"/>
    </source>
</evidence>
<dbReference type="PANTHER" id="PTHR24189:SF50">
    <property type="entry name" value="ANKYRIN REPEAT AND SOCS BOX PROTEIN 2"/>
    <property type="match status" value="1"/>
</dbReference>
<evidence type="ECO:0000256" key="2">
    <source>
        <dbReference type="ARBA" id="ARBA00023043"/>
    </source>
</evidence>
<feature type="repeat" description="ANK" evidence="3">
    <location>
        <begin position="161"/>
        <end position="185"/>
    </location>
</feature>
<dbReference type="Pfam" id="PF00023">
    <property type="entry name" value="Ank"/>
    <property type="match status" value="1"/>
</dbReference>
<keyword evidence="5" id="KW-1185">Reference proteome</keyword>
<dbReference type="GeneID" id="54297407"/>
<dbReference type="RefSeq" id="XP_033401560.1">
    <property type="nucleotide sequence ID" value="XM_033539911.1"/>
</dbReference>
<reference evidence="4" key="1">
    <citation type="journal article" date="2020" name="Stud. Mycol.">
        <title>101 Dothideomycetes genomes: a test case for predicting lifestyles and emergence of pathogens.</title>
        <authorList>
            <person name="Haridas S."/>
            <person name="Albert R."/>
            <person name="Binder M."/>
            <person name="Bloem J."/>
            <person name="Labutti K."/>
            <person name="Salamov A."/>
            <person name="Andreopoulos B."/>
            <person name="Baker S."/>
            <person name="Barry K."/>
            <person name="Bills G."/>
            <person name="Bluhm B."/>
            <person name="Cannon C."/>
            <person name="Castanera R."/>
            <person name="Culley D."/>
            <person name="Daum C."/>
            <person name="Ezra D."/>
            <person name="Gonzalez J."/>
            <person name="Henrissat B."/>
            <person name="Kuo A."/>
            <person name="Liang C."/>
            <person name="Lipzen A."/>
            <person name="Lutzoni F."/>
            <person name="Magnuson J."/>
            <person name="Mondo S."/>
            <person name="Nolan M."/>
            <person name="Ohm R."/>
            <person name="Pangilinan J."/>
            <person name="Park H.-J."/>
            <person name="Ramirez L."/>
            <person name="Alfaro M."/>
            <person name="Sun H."/>
            <person name="Tritt A."/>
            <person name="Yoshinaga Y."/>
            <person name="Zwiers L.-H."/>
            <person name="Turgeon B."/>
            <person name="Goodwin S."/>
            <person name="Spatafora J."/>
            <person name="Crous P."/>
            <person name="Grigoriev I."/>
        </authorList>
    </citation>
    <scope>NUCLEOTIDE SEQUENCE</scope>
    <source>
        <strain evidence="4">CBS 121167</strain>
    </source>
</reference>
<dbReference type="Gene3D" id="1.25.40.20">
    <property type="entry name" value="Ankyrin repeat-containing domain"/>
    <property type="match status" value="2"/>
</dbReference>